<dbReference type="InterPro" id="IPR009560">
    <property type="entry name" value="DUF1176"/>
</dbReference>
<accession>A0A7C1T886</accession>
<evidence type="ECO:0000256" key="1">
    <source>
        <dbReference type="SAM" id="SignalP"/>
    </source>
</evidence>
<dbReference type="InterPro" id="IPR038696">
    <property type="entry name" value="IalB_sf"/>
</dbReference>
<feature type="chain" id="PRO_5028050336" evidence="1">
    <location>
        <begin position="23"/>
        <end position="353"/>
    </location>
</feature>
<comment type="caution">
    <text evidence="2">The sequence shown here is derived from an EMBL/GenBank/DDBJ whole genome shotgun (WGS) entry which is preliminary data.</text>
</comment>
<organism evidence="2">
    <name type="scientific">Agrobacterium albertimagni</name>
    <dbReference type="NCBI Taxonomy" id="147266"/>
    <lineage>
        <taxon>Bacteria</taxon>
        <taxon>Pseudomonadati</taxon>
        <taxon>Pseudomonadota</taxon>
        <taxon>Alphaproteobacteria</taxon>
        <taxon>Hyphomicrobiales</taxon>
        <taxon>Rhizobiaceae</taxon>
        <taxon>Rhizobium/Agrobacterium group</taxon>
        <taxon>Agrobacterium</taxon>
    </lineage>
</organism>
<reference evidence="2" key="1">
    <citation type="journal article" date="2020" name="mSystems">
        <title>Genome- and Community-Level Interaction Insights into Carbon Utilization and Element Cycling Functions of Hydrothermarchaeota in Hydrothermal Sediment.</title>
        <authorList>
            <person name="Zhou Z."/>
            <person name="Liu Y."/>
            <person name="Xu W."/>
            <person name="Pan J."/>
            <person name="Luo Z.H."/>
            <person name="Li M."/>
        </authorList>
    </citation>
    <scope>NUCLEOTIDE SEQUENCE [LARGE SCALE GENOMIC DNA]</scope>
    <source>
        <strain evidence="2">SpSt-243</strain>
    </source>
</reference>
<dbReference type="AlphaFoldDB" id="A0A7C1T886"/>
<dbReference type="Gene3D" id="2.60.40.1880">
    <property type="entry name" value="Invasion associated locus B (IalB) protein"/>
    <property type="match status" value="1"/>
</dbReference>
<sequence>MRLSILSLTLAALAGSAFAVNAADSAYKEFKSWQVSCSQTLSCSMRQFISDSPVSGFELQRSGLPEAPVALLISPSETALLEGEGEIAVAISIDGGAPVSFQNGDIAVDANAAALPLSGDVIGNGLIDSLKNGTTAKITISRGQMTAVGEIPLAGAAASLLFIDEFQKRVGHVDAMSAKGDKAPNPPPPVSDIRRFSDFPETVRARFADGGECAETEETMLEGNALAHKLAEEQTLYVTPCGMGGAYNFPYAVFVDVYGTVSTLPFPTMQEGAPSATTSAFNLSYDYEAKTFSAFFKGRGVGDCGTFNEWKLAEGAIGPQLALVEEAFRDCPAEIDENETIDLANWPKTWPLR</sequence>
<dbReference type="Pfam" id="PF06674">
    <property type="entry name" value="DUF1176"/>
    <property type="match status" value="1"/>
</dbReference>
<protein>
    <submittedName>
        <fullName evidence="2">DUF1176 domain-containing protein</fullName>
    </submittedName>
</protein>
<dbReference type="EMBL" id="DSKI01000566">
    <property type="protein sequence ID" value="HEB44185.1"/>
    <property type="molecule type" value="Genomic_DNA"/>
</dbReference>
<feature type="signal peptide" evidence="1">
    <location>
        <begin position="1"/>
        <end position="22"/>
    </location>
</feature>
<evidence type="ECO:0000313" key="2">
    <source>
        <dbReference type="EMBL" id="HEB44185.1"/>
    </source>
</evidence>
<gene>
    <name evidence="2" type="ORF">ENP70_10930</name>
</gene>
<name>A0A7C1T886_9HYPH</name>
<proteinExistence type="predicted"/>
<keyword evidence="1" id="KW-0732">Signal</keyword>